<name>A0A8J5GVG8_ZINOF</name>
<evidence type="ECO:0000256" key="1">
    <source>
        <dbReference type="SAM" id="MobiDB-lite"/>
    </source>
</evidence>
<evidence type="ECO:0000313" key="2">
    <source>
        <dbReference type="EMBL" id="KAG6507028.1"/>
    </source>
</evidence>
<protein>
    <submittedName>
        <fullName evidence="2">Uncharacterized protein</fullName>
    </submittedName>
</protein>
<organism evidence="2 3">
    <name type="scientific">Zingiber officinale</name>
    <name type="common">Ginger</name>
    <name type="synonym">Amomum zingiber</name>
    <dbReference type="NCBI Taxonomy" id="94328"/>
    <lineage>
        <taxon>Eukaryota</taxon>
        <taxon>Viridiplantae</taxon>
        <taxon>Streptophyta</taxon>
        <taxon>Embryophyta</taxon>
        <taxon>Tracheophyta</taxon>
        <taxon>Spermatophyta</taxon>
        <taxon>Magnoliopsida</taxon>
        <taxon>Liliopsida</taxon>
        <taxon>Zingiberales</taxon>
        <taxon>Zingiberaceae</taxon>
        <taxon>Zingiber</taxon>
    </lineage>
</organism>
<dbReference type="Proteomes" id="UP000734854">
    <property type="component" value="Unassembled WGS sequence"/>
</dbReference>
<dbReference type="AlphaFoldDB" id="A0A8J5GVG8"/>
<proteinExistence type="predicted"/>
<feature type="compositionally biased region" description="Polar residues" evidence="1">
    <location>
        <begin position="62"/>
        <end position="76"/>
    </location>
</feature>
<evidence type="ECO:0000313" key="3">
    <source>
        <dbReference type="Proteomes" id="UP000734854"/>
    </source>
</evidence>
<accession>A0A8J5GVG8</accession>
<gene>
    <name evidence="2" type="ORF">ZIOFF_032364</name>
</gene>
<reference evidence="2 3" key="1">
    <citation type="submission" date="2020-08" db="EMBL/GenBank/DDBJ databases">
        <title>Plant Genome Project.</title>
        <authorList>
            <person name="Zhang R.-G."/>
        </authorList>
    </citation>
    <scope>NUCLEOTIDE SEQUENCE [LARGE SCALE GENOMIC DNA]</scope>
    <source>
        <tissue evidence="2">Rhizome</tissue>
    </source>
</reference>
<dbReference type="OrthoDB" id="1708398at2759"/>
<keyword evidence="3" id="KW-1185">Reference proteome</keyword>
<dbReference type="EMBL" id="JACMSC010000009">
    <property type="protein sequence ID" value="KAG6507028.1"/>
    <property type="molecule type" value="Genomic_DNA"/>
</dbReference>
<sequence>MAFESWLAEKAREELEVLEAKHPSRFHLLKLELQSLISHPDSCAQLFFCPASAARDDDDNALSFTPTSTAPTQVSSNRKRKIKWREEEQEEGHHRKNKEMKASAAARVGDGSGKKSRSSSVEAAIRRAEACLEMIRKVKQNLFC</sequence>
<feature type="region of interest" description="Disordered" evidence="1">
    <location>
        <begin position="59"/>
        <end position="120"/>
    </location>
</feature>
<comment type="caution">
    <text evidence="2">The sequence shown here is derived from an EMBL/GenBank/DDBJ whole genome shotgun (WGS) entry which is preliminary data.</text>
</comment>